<dbReference type="Gene3D" id="3.40.50.1820">
    <property type="entry name" value="alpha/beta hydrolase"/>
    <property type="match status" value="1"/>
</dbReference>
<dbReference type="InterPro" id="IPR000073">
    <property type="entry name" value="AB_hydrolase_1"/>
</dbReference>
<dbReference type="Pfam" id="PF12697">
    <property type="entry name" value="Abhydrolase_6"/>
    <property type="match status" value="1"/>
</dbReference>
<proteinExistence type="predicted"/>
<dbReference type="EMBL" id="RJMB01000006">
    <property type="protein sequence ID" value="RNL85428.1"/>
    <property type="molecule type" value="Genomic_DNA"/>
</dbReference>
<sequence>MSTPRFLELPPGVQRADVATPSGTLATLQAMPTSGGCELHTALLVPGYTGSKEDFIAVLQTLAQAGRLVIAVDLPGQYQSPGHDHPEGYSLAALGATISELATALGHGPVHLLGHSFGGLLARETVLAGTAELLSLTLMSSGPSAIEGSRATNARRLVSALRDSPSRERVRQLWTDHLDGPTRASGVPEEIRAFLRARMLANDPAGLVRMAEELLGAPDRTAELAGVADLPKMVLYGENDDAWPPETQATMASRLGAERMVIPGAAHSPNVEAPETTARALTEFWTKAETPDRVEL</sequence>
<dbReference type="PANTHER" id="PTHR43798:SF33">
    <property type="entry name" value="HYDROLASE, PUTATIVE (AFU_ORTHOLOGUE AFUA_2G14860)-RELATED"/>
    <property type="match status" value="1"/>
</dbReference>
<dbReference type="InterPro" id="IPR029058">
    <property type="entry name" value="AB_hydrolase_fold"/>
</dbReference>
<accession>A0A3N0EC74</accession>
<dbReference type="PANTHER" id="PTHR43798">
    <property type="entry name" value="MONOACYLGLYCEROL LIPASE"/>
    <property type="match status" value="1"/>
</dbReference>
<feature type="domain" description="AB hydrolase-1" evidence="1">
    <location>
        <begin position="43"/>
        <end position="280"/>
    </location>
</feature>
<evidence type="ECO:0000259" key="1">
    <source>
        <dbReference type="Pfam" id="PF12697"/>
    </source>
</evidence>
<organism evidence="2 3">
    <name type="scientific">Halostreptopolyspora alba</name>
    <dbReference type="NCBI Taxonomy" id="2487137"/>
    <lineage>
        <taxon>Bacteria</taxon>
        <taxon>Bacillati</taxon>
        <taxon>Actinomycetota</taxon>
        <taxon>Actinomycetes</taxon>
        <taxon>Streptosporangiales</taxon>
        <taxon>Nocardiopsidaceae</taxon>
        <taxon>Halostreptopolyspora</taxon>
    </lineage>
</organism>
<dbReference type="GO" id="GO:0016020">
    <property type="term" value="C:membrane"/>
    <property type="evidence" value="ECO:0007669"/>
    <property type="project" value="TreeGrafter"/>
</dbReference>
<keyword evidence="2" id="KW-0378">Hydrolase</keyword>
<dbReference type="InterPro" id="IPR050266">
    <property type="entry name" value="AB_hydrolase_sf"/>
</dbReference>
<keyword evidence="3" id="KW-1185">Reference proteome</keyword>
<dbReference type="OrthoDB" id="3211023at2"/>
<gene>
    <name evidence="2" type="ORF">EFW17_07990</name>
</gene>
<comment type="caution">
    <text evidence="2">The sequence shown here is derived from an EMBL/GenBank/DDBJ whole genome shotgun (WGS) entry which is preliminary data.</text>
</comment>
<dbReference type="Proteomes" id="UP000269198">
    <property type="component" value="Unassembled WGS sequence"/>
</dbReference>
<evidence type="ECO:0000313" key="3">
    <source>
        <dbReference type="Proteomes" id="UP000269198"/>
    </source>
</evidence>
<dbReference type="GO" id="GO:0016787">
    <property type="term" value="F:hydrolase activity"/>
    <property type="evidence" value="ECO:0007669"/>
    <property type="project" value="UniProtKB-KW"/>
</dbReference>
<reference evidence="2 3" key="1">
    <citation type="submission" date="2018-11" db="EMBL/GenBank/DDBJ databases">
        <title>The genome draft of YIM 96095.</title>
        <authorList>
            <person name="Tang S.-K."/>
            <person name="Chunyu W.-X."/>
            <person name="Feng Y.-Z."/>
        </authorList>
    </citation>
    <scope>NUCLEOTIDE SEQUENCE [LARGE SCALE GENOMIC DNA]</scope>
    <source>
        <strain evidence="2 3">YIM 96095</strain>
    </source>
</reference>
<evidence type="ECO:0000313" key="2">
    <source>
        <dbReference type="EMBL" id="RNL85428.1"/>
    </source>
</evidence>
<dbReference type="SUPFAM" id="SSF53474">
    <property type="entry name" value="alpha/beta-Hydrolases"/>
    <property type="match status" value="1"/>
</dbReference>
<dbReference type="AlphaFoldDB" id="A0A3N0EC74"/>
<name>A0A3N0EC74_9ACTN</name>
<protein>
    <submittedName>
        <fullName evidence="2">Alpha/beta hydrolase</fullName>
    </submittedName>
</protein>
<dbReference type="RefSeq" id="WP_123200685.1">
    <property type="nucleotide sequence ID" value="NZ_RJMB01000006.1"/>
</dbReference>